<feature type="compositionally biased region" description="Basic residues" evidence="9">
    <location>
        <begin position="744"/>
        <end position="754"/>
    </location>
</feature>
<dbReference type="AlphaFoldDB" id="A0A7M7KB36"/>
<feature type="compositionally biased region" description="Basic and acidic residues" evidence="9">
    <location>
        <begin position="441"/>
        <end position="456"/>
    </location>
</feature>
<keyword evidence="4" id="KW-0862">Zinc</keyword>
<feature type="compositionally biased region" description="Basic residues" evidence="9">
    <location>
        <begin position="396"/>
        <end position="405"/>
    </location>
</feature>
<feature type="region of interest" description="Disordered" evidence="9">
    <location>
        <begin position="161"/>
        <end position="194"/>
    </location>
</feature>
<dbReference type="GO" id="GO:0005669">
    <property type="term" value="C:transcription factor TFIID complex"/>
    <property type="evidence" value="ECO:0007669"/>
    <property type="project" value="TreeGrafter"/>
</dbReference>
<feature type="region of interest" description="Disordered" evidence="9">
    <location>
        <begin position="591"/>
        <end position="768"/>
    </location>
</feature>
<feature type="compositionally biased region" description="Low complexity" evidence="9">
    <location>
        <begin position="877"/>
        <end position="886"/>
    </location>
</feature>
<feature type="compositionally biased region" description="Basic and acidic residues" evidence="9">
    <location>
        <begin position="525"/>
        <end position="546"/>
    </location>
</feature>
<keyword evidence="7" id="KW-0539">Nucleus</keyword>
<dbReference type="GeneID" id="111251677"/>
<dbReference type="Pfam" id="PF00628">
    <property type="entry name" value="PHD"/>
    <property type="match status" value="1"/>
</dbReference>
<dbReference type="CDD" id="cd22916">
    <property type="entry name" value="HFD_TAF3"/>
    <property type="match status" value="1"/>
</dbReference>
<dbReference type="Pfam" id="PF07524">
    <property type="entry name" value="Bromo_TP"/>
    <property type="match status" value="1"/>
</dbReference>
<feature type="compositionally biased region" description="Basic and acidic residues" evidence="9">
    <location>
        <begin position="381"/>
        <end position="390"/>
    </location>
</feature>
<dbReference type="GO" id="GO:0002039">
    <property type="term" value="F:p53 binding"/>
    <property type="evidence" value="ECO:0007669"/>
    <property type="project" value="TreeGrafter"/>
</dbReference>
<dbReference type="InterPro" id="IPR019786">
    <property type="entry name" value="Zinc_finger_PHD-type_CS"/>
</dbReference>
<keyword evidence="5" id="KW-0805">Transcription regulation</keyword>
<keyword evidence="12" id="KW-1185">Reference proteome</keyword>
<dbReference type="RefSeq" id="XP_022664240.1">
    <property type="nucleotide sequence ID" value="XM_022808505.1"/>
</dbReference>
<evidence type="ECO:0000256" key="6">
    <source>
        <dbReference type="ARBA" id="ARBA00023163"/>
    </source>
</evidence>
<dbReference type="InterPro" id="IPR009072">
    <property type="entry name" value="Histone-fold"/>
</dbReference>
<name>A0A7M7KB36_VARDE</name>
<dbReference type="OrthoDB" id="436852at2759"/>
<comment type="subcellular location">
    <subcellularLocation>
        <location evidence="1">Nucleus</location>
    </subcellularLocation>
</comment>
<feature type="compositionally biased region" description="Basic residues" evidence="9">
    <location>
        <begin position="923"/>
        <end position="939"/>
    </location>
</feature>
<dbReference type="SMART" id="SM00576">
    <property type="entry name" value="BTP"/>
    <property type="match status" value="1"/>
</dbReference>
<evidence type="ECO:0000256" key="4">
    <source>
        <dbReference type="ARBA" id="ARBA00022833"/>
    </source>
</evidence>
<evidence type="ECO:0000256" key="3">
    <source>
        <dbReference type="ARBA" id="ARBA00022771"/>
    </source>
</evidence>
<feature type="compositionally biased region" description="Basic and acidic residues" evidence="9">
    <location>
        <begin position="596"/>
        <end position="618"/>
    </location>
</feature>
<feature type="compositionally biased region" description="Pro residues" evidence="9">
    <location>
        <begin position="708"/>
        <end position="720"/>
    </location>
</feature>
<dbReference type="InterPro" id="IPR019787">
    <property type="entry name" value="Znf_PHD-finger"/>
</dbReference>
<dbReference type="Proteomes" id="UP000594260">
    <property type="component" value="Unplaced"/>
</dbReference>
<feature type="compositionally biased region" description="Low complexity" evidence="9">
    <location>
        <begin position="296"/>
        <end position="327"/>
    </location>
</feature>
<evidence type="ECO:0000256" key="5">
    <source>
        <dbReference type="ARBA" id="ARBA00023015"/>
    </source>
</evidence>
<dbReference type="InterPro" id="IPR013083">
    <property type="entry name" value="Znf_RING/FYVE/PHD"/>
</dbReference>
<dbReference type="PROSITE" id="PS50016">
    <property type="entry name" value="ZF_PHD_2"/>
    <property type="match status" value="1"/>
</dbReference>
<accession>A0A7M7KB36</accession>
<dbReference type="KEGG" id="vde:111251677"/>
<dbReference type="CDD" id="cd15522">
    <property type="entry name" value="PHD_TAF3"/>
    <property type="match status" value="1"/>
</dbReference>
<dbReference type="InterPro" id="IPR001965">
    <property type="entry name" value="Znf_PHD"/>
</dbReference>
<feature type="compositionally biased region" description="Polar residues" evidence="9">
    <location>
        <begin position="464"/>
        <end position="478"/>
    </location>
</feature>
<evidence type="ECO:0000313" key="12">
    <source>
        <dbReference type="Proteomes" id="UP000594260"/>
    </source>
</evidence>
<dbReference type="GO" id="GO:0045944">
    <property type="term" value="P:positive regulation of transcription by RNA polymerase II"/>
    <property type="evidence" value="ECO:0007669"/>
    <property type="project" value="TreeGrafter"/>
</dbReference>
<dbReference type="Gene3D" id="1.10.20.10">
    <property type="entry name" value="Histone, subunit A"/>
    <property type="match status" value="1"/>
</dbReference>
<dbReference type="InterPro" id="IPR006565">
    <property type="entry name" value="BTP"/>
</dbReference>
<feature type="compositionally biased region" description="Basic and acidic residues" evidence="9">
    <location>
        <begin position="346"/>
        <end position="372"/>
    </location>
</feature>
<dbReference type="PANTHER" id="PTHR46452">
    <property type="entry name" value="TRANSCRIPTION INITIATION FACTOR TFIID SUBUNIT 3"/>
    <property type="match status" value="1"/>
</dbReference>
<feature type="compositionally biased region" description="Basic and acidic residues" evidence="9">
    <location>
        <begin position="854"/>
        <end position="876"/>
    </location>
</feature>
<feature type="compositionally biased region" description="Basic and acidic residues" evidence="9">
    <location>
        <begin position="962"/>
        <end position="1026"/>
    </location>
</feature>
<evidence type="ECO:0000313" key="11">
    <source>
        <dbReference type="EnsemblMetazoa" id="XP_022664240"/>
    </source>
</evidence>
<sequence>MSREFSTALLGKVVGHICLNVGWNNIQQSSLSILVDILQRYLIELGKCAHAFTNGAGRTETNTEDVFLAFSDFGITESDLLDYLLNVDSLPFPSKLPRFPVQQPAQLCFPKIEDPQRPEWIPSYFPATRPESELTSAAPSNGTGPNGQLTAAVPAIEYETPEHQPQVAPTSPQVENGTKRPEDGSVKVSSSKKVKVLAEEGTPMREVIFIQMTPSGFLSAIRDGRLPDACHPSKLLLDPRSSEHENSSDDEPSPDPLKQTTGAAAGSAKAAGKKRKRGGKTAAEAKADKFFDEKIVSNTNNSNTNSNIVNNNNNNNNNNTDNSNNDNNNKDSDKVNTSGSLITSIKLDKQAGTIKEKKTKDKDKSKDKEKVKMGKLSKLAKVKESKDKAAKLLLLKTKKGKKRKNPTGGRPPKPAKVARLSSPSKGDGTKRRLPMITTKLPRPDSVKLDADEADSSRKKKVDACTNNDIHSDNDSQSPVKLKVNDDLVTTTQVPQPPVKLKVTKAERLEKKERLLKIKNKKGRRELKIKNSPDTKEAAKVVKEPPSTKKELLLSIDDAISTVIAEARRNVNDRSLADERGRKKLVVKDVFLSDSEPELRRDPSPHSDDDIEVIDHPKTPDLPPTSSGDNVFVPTEIQKDTGDDLQDFNSPDSEKRLLKKKKVSPLEELARQMPLRMESEPMGGVDDSNSRLLTPSVTITPVPLTPLNAAPPPTPTLPLPTPTLTVKTLAERKGLPPLEIDPDKKKRKEKRKEKKEKKTGGKKKEVPKLTLKLLSSAASLSEPLFEPTPLVAAPAIVPPKKSGATTGNNKTPPKGKGKNSLLRKMVTEVGSDSETSLPIVVEKIKSPPAKPKTTKIKELKEPKEPKTPKEQPPKNESKSQQQPQQQHRSPKKEKQTPPKLTSPLPPNLPEITITPIPAPSSSKKDKKKEKPVKESKKKKAAATTASVVAIEKIESPPPPPVVEKVKVKVKEEKPPKLSKAALKEEVPPREERPTRGKKDKDQEKDYTPSKKESKKEQKANKEKEKGPNQEAQVEVVTVGTILDADGNKIWICPACAKPDDGSPMIGCDQCDDWYHWECVGISVPPSAEEEWFCTRCTKLRNKPHKKHRK</sequence>
<feature type="compositionally biased region" description="Basic and acidic residues" evidence="9">
    <location>
        <begin position="755"/>
        <end position="766"/>
    </location>
</feature>
<feature type="region of interest" description="Disordered" evidence="9">
    <location>
        <begin position="792"/>
        <end position="1030"/>
    </location>
</feature>
<feature type="region of interest" description="Disordered" evidence="9">
    <location>
        <begin position="230"/>
        <end position="480"/>
    </location>
</feature>
<keyword evidence="2" id="KW-0479">Metal-binding</keyword>
<dbReference type="PROSITE" id="PS01359">
    <property type="entry name" value="ZF_PHD_1"/>
    <property type="match status" value="1"/>
</dbReference>
<evidence type="ECO:0000256" key="9">
    <source>
        <dbReference type="SAM" id="MobiDB-lite"/>
    </source>
</evidence>
<dbReference type="PANTHER" id="PTHR46452:SF1">
    <property type="entry name" value="TRANSCRIPTION INITIATION FACTOR TFIID SUBUNIT 3"/>
    <property type="match status" value="1"/>
</dbReference>
<proteinExistence type="predicted"/>
<dbReference type="SUPFAM" id="SSF57903">
    <property type="entry name" value="FYVE/PHD zinc finger"/>
    <property type="match status" value="1"/>
</dbReference>
<dbReference type="OMA" id="ENIHMRQ"/>
<dbReference type="SUPFAM" id="SSF47113">
    <property type="entry name" value="Histone-fold"/>
    <property type="match status" value="1"/>
</dbReference>
<evidence type="ECO:0000256" key="7">
    <source>
        <dbReference type="ARBA" id="ARBA00023242"/>
    </source>
</evidence>
<reference evidence="11" key="1">
    <citation type="submission" date="2021-01" db="UniProtKB">
        <authorList>
            <consortium name="EnsemblMetazoa"/>
        </authorList>
    </citation>
    <scope>IDENTIFICATION</scope>
</reference>
<evidence type="ECO:0000259" key="10">
    <source>
        <dbReference type="PROSITE" id="PS50016"/>
    </source>
</evidence>
<keyword evidence="6" id="KW-0804">Transcription</keyword>
<feature type="region of interest" description="Disordered" evidence="9">
    <location>
        <begin position="519"/>
        <end position="546"/>
    </location>
</feature>
<dbReference type="SMART" id="SM00249">
    <property type="entry name" value="PHD"/>
    <property type="match status" value="1"/>
</dbReference>
<dbReference type="GO" id="GO:0046982">
    <property type="term" value="F:protein heterodimerization activity"/>
    <property type="evidence" value="ECO:0007669"/>
    <property type="project" value="InterPro"/>
</dbReference>
<feature type="compositionally biased region" description="Low complexity" evidence="9">
    <location>
        <begin position="260"/>
        <end position="270"/>
    </location>
</feature>
<dbReference type="GO" id="GO:0008270">
    <property type="term" value="F:zinc ion binding"/>
    <property type="evidence" value="ECO:0007669"/>
    <property type="project" value="UniProtKB-KW"/>
</dbReference>
<dbReference type="Gene3D" id="3.30.40.10">
    <property type="entry name" value="Zinc/RING finger domain, C3HC4 (zinc finger)"/>
    <property type="match status" value="1"/>
</dbReference>
<keyword evidence="3 8" id="KW-0863">Zinc-finger</keyword>
<dbReference type="EnsemblMetazoa" id="XM_022808505">
    <property type="protein sequence ID" value="XP_022664240"/>
    <property type="gene ID" value="LOC111251677"/>
</dbReference>
<feature type="compositionally biased region" description="Basic and acidic residues" evidence="9">
    <location>
        <begin position="283"/>
        <end position="295"/>
    </location>
</feature>
<feature type="domain" description="PHD-type" evidence="10">
    <location>
        <begin position="1048"/>
        <end position="1098"/>
    </location>
</feature>
<evidence type="ECO:0000256" key="8">
    <source>
        <dbReference type="PROSITE-ProRule" id="PRU00146"/>
    </source>
</evidence>
<protein>
    <recommendedName>
        <fullName evidence="10">PHD-type domain-containing protein</fullName>
    </recommendedName>
</protein>
<dbReference type="InParanoid" id="A0A7M7KB36"/>
<evidence type="ECO:0000256" key="2">
    <source>
        <dbReference type="ARBA" id="ARBA00022723"/>
    </source>
</evidence>
<feature type="compositionally biased region" description="Polar residues" evidence="9">
    <location>
        <begin position="167"/>
        <end position="176"/>
    </location>
</feature>
<organism evidence="11 12">
    <name type="scientific">Varroa destructor</name>
    <name type="common">Honeybee mite</name>
    <dbReference type="NCBI Taxonomy" id="109461"/>
    <lineage>
        <taxon>Eukaryota</taxon>
        <taxon>Metazoa</taxon>
        <taxon>Ecdysozoa</taxon>
        <taxon>Arthropoda</taxon>
        <taxon>Chelicerata</taxon>
        <taxon>Arachnida</taxon>
        <taxon>Acari</taxon>
        <taxon>Parasitiformes</taxon>
        <taxon>Mesostigmata</taxon>
        <taxon>Gamasina</taxon>
        <taxon>Dermanyssoidea</taxon>
        <taxon>Varroidae</taxon>
        <taxon>Varroa</taxon>
    </lineage>
</organism>
<dbReference type="InterPro" id="IPR011011">
    <property type="entry name" value="Znf_FYVE_PHD"/>
</dbReference>
<evidence type="ECO:0000256" key="1">
    <source>
        <dbReference type="ARBA" id="ARBA00004123"/>
    </source>
</evidence>
<feature type="compositionally biased region" description="Polar residues" evidence="9">
    <location>
        <begin position="689"/>
        <end position="698"/>
    </location>
</feature>
<feature type="compositionally biased region" description="Low complexity" evidence="9">
    <location>
        <begin position="804"/>
        <end position="813"/>
    </location>
</feature>